<comment type="caution">
    <text evidence="2">The sequence shown here is derived from an EMBL/GenBank/DDBJ whole genome shotgun (WGS) entry which is preliminary data.</text>
</comment>
<reference evidence="2 3" key="1">
    <citation type="submission" date="2021-07" db="EMBL/GenBank/DDBJ databases">
        <title>Mesonia aestuariivivens sp. nov., isolated from a tidal flat.</title>
        <authorList>
            <person name="Kim Y.-O."/>
            <person name="Yoon J.-H."/>
        </authorList>
    </citation>
    <scope>NUCLEOTIDE SEQUENCE [LARGE SCALE GENOMIC DNA]</scope>
    <source>
        <strain evidence="2 3">JHPTF-M18</strain>
    </source>
</reference>
<keyword evidence="1" id="KW-0472">Membrane</keyword>
<gene>
    <name evidence="2" type="ORF">KW502_02335</name>
</gene>
<evidence type="ECO:0008006" key="4">
    <source>
        <dbReference type="Google" id="ProtNLM"/>
    </source>
</evidence>
<evidence type="ECO:0000313" key="2">
    <source>
        <dbReference type="EMBL" id="MBW2960637.1"/>
    </source>
</evidence>
<dbReference type="EMBL" id="JAHWDF010000002">
    <property type="protein sequence ID" value="MBW2960637.1"/>
    <property type="molecule type" value="Genomic_DNA"/>
</dbReference>
<evidence type="ECO:0000256" key="1">
    <source>
        <dbReference type="SAM" id="Phobius"/>
    </source>
</evidence>
<name>A0ABS6VYH6_9FLAO</name>
<keyword evidence="3" id="KW-1185">Reference proteome</keyword>
<evidence type="ECO:0000313" key="3">
    <source>
        <dbReference type="Proteomes" id="UP000719267"/>
    </source>
</evidence>
<dbReference type="Proteomes" id="UP000719267">
    <property type="component" value="Unassembled WGS sequence"/>
</dbReference>
<organism evidence="2 3">
    <name type="scientific">Mesonia aestuariivivens</name>
    <dbReference type="NCBI Taxonomy" id="2796128"/>
    <lineage>
        <taxon>Bacteria</taxon>
        <taxon>Pseudomonadati</taxon>
        <taxon>Bacteroidota</taxon>
        <taxon>Flavobacteriia</taxon>
        <taxon>Flavobacteriales</taxon>
        <taxon>Flavobacteriaceae</taxon>
        <taxon>Mesonia</taxon>
    </lineage>
</organism>
<dbReference type="RefSeq" id="WP_219038922.1">
    <property type="nucleotide sequence ID" value="NZ_JAHWDF010000002.1"/>
</dbReference>
<proteinExistence type="predicted"/>
<feature type="transmembrane region" description="Helical" evidence="1">
    <location>
        <begin position="7"/>
        <end position="25"/>
    </location>
</feature>
<sequence>MKIVIQLLLWVVIGFLGYFTFNAVYEPIQFNKVRDARYPKVIEKLKDIRKAELAHKQVTGTFSGDWDGLVRFIDTAEFVVTQRRDTTVLDEEYKATYGVDEYKSITLVDTLGYTPVKDSLFKGSNRYTTMMNVPFTDGQKFELDAGEITKNDSKIPVFEVKVDKADILSDQDEHLVNQEKQVLSVDNVRGEYIQVGSMTEVNTNGNWPKVYGSNDD</sequence>
<protein>
    <recommendedName>
        <fullName evidence="4">LPS export ABC transporter periplasmic protein LptC</fullName>
    </recommendedName>
</protein>
<keyword evidence="1" id="KW-0812">Transmembrane</keyword>
<accession>A0ABS6VYH6</accession>
<keyword evidence="1" id="KW-1133">Transmembrane helix</keyword>